<dbReference type="PANTHER" id="PTHR36848:SF2">
    <property type="entry name" value="SECRETED PROTEIN"/>
    <property type="match status" value="1"/>
</dbReference>
<dbReference type="PANTHER" id="PTHR36848">
    <property type="entry name" value="DNA-BINDING PROTEIN (PUTATIVE SECRETED PROTEIN)-RELATED"/>
    <property type="match status" value="1"/>
</dbReference>
<dbReference type="Pfam" id="PF17132">
    <property type="entry name" value="Glyco_hydro_106"/>
    <property type="match status" value="1"/>
</dbReference>
<dbReference type="Gene3D" id="2.60.120.260">
    <property type="entry name" value="Galactose-binding domain-like"/>
    <property type="match status" value="1"/>
</dbReference>
<comment type="caution">
    <text evidence="1">The sequence shown here is derived from an EMBL/GenBank/DDBJ whole genome shotgun (WGS) entry which is preliminary data.</text>
</comment>
<proteinExistence type="predicted"/>
<dbReference type="InterPro" id="IPR053161">
    <property type="entry name" value="Ulvan_degrading_GH"/>
</dbReference>
<dbReference type="InterPro" id="IPR008979">
    <property type="entry name" value="Galactose-bd-like_sf"/>
</dbReference>
<gene>
    <name evidence="1" type="ORF">RO706_03355</name>
</gene>
<dbReference type="Proteomes" id="UP001269297">
    <property type="component" value="Unassembled WGS sequence"/>
</dbReference>
<reference evidence="2" key="1">
    <citation type="submission" date="2023-07" db="EMBL/GenBank/DDBJ databases">
        <title>Reintroducing virulent viruses to syntetic microbiomes.</title>
        <authorList>
            <person name="Wilde J."/>
            <person name="Boyes R."/>
            <person name="Robinson A.V."/>
            <person name="Daisley B.A."/>
            <person name="Allen-Vercoe E."/>
        </authorList>
    </citation>
    <scope>NUCLEOTIDE SEQUENCE [LARGE SCALE GENOMIC DNA]</scope>
    <source>
        <strain evidence="2">225S_1D6FAA</strain>
    </source>
</reference>
<dbReference type="GO" id="GO:0016787">
    <property type="term" value="F:hydrolase activity"/>
    <property type="evidence" value="ECO:0007669"/>
    <property type="project" value="UniProtKB-KW"/>
</dbReference>
<evidence type="ECO:0000313" key="2">
    <source>
        <dbReference type="Proteomes" id="UP001269297"/>
    </source>
</evidence>
<organism evidence="1 2">
    <name type="scientific">Bacteroides koreensis</name>
    <dbReference type="NCBI Taxonomy" id="1912896"/>
    <lineage>
        <taxon>Bacteria</taxon>
        <taxon>Pseudomonadati</taxon>
        <taxon>Bacteroidota</taxon>
        <taxon>Bacteroidia</taxon>
        <taxon>Bacteroidales</taxon>
        <taxon>Bacteroidaceae</taxon>
        <taxon>Bacteroides</taxon>
    </lineage>
</organism>
<dbReference type="RefSeq" id="WP_138274466.1">
    <property type="nucleotide sequence ID" value="NZ_JAVSNG010000001.1"/>
</dbReference>
<dbReference type="EMBL" id="JAVSNG010000001">
    <property type="protein sequence ID" value="MDT4403254.1"/>
    <property type="molecule type" value="Genomic_DNA"/>
</dbReference>
<evidence type="ECO:0000313" key="1">
    <source>
        <dbReference type="EMBL" id="MDT4403254.1"/>
    </source>
</evidence>
<keyword evidence="2" id="KW-1185">Reference proteome</keyword>
<dbReference type="SUPFAM" id="SSF49785">
    <property type="entry name" value="Galactose-binding domain-like"/>
    <property type="match status" value="1"/>
</dbReference>
<name>A0ABU3IM04_9BACE</name>
<accession>A0ABU3IM04</accession>
<protein>
    <submittedName>
        <fullName evidence="1">Glycosyl hydrolase</fullName>
    </submittedName>
</protein>
<keyword evidence="1" id="KW-0378">Hydrolase</keyword>
<sequence>MKTFYSLILLSLGFGLNLFAQEGDNYWLKPTIFHVDSFRSPSLYYAPYTRWWWPGNDVDSLELKREIKLFAENHFGGVEVQPIALVMPTKGKGRAERIMSYDTPNYYANLTAMCQEAIRQGITVDMTNGSGWPSGGAHISEHENNKTIQYGMTDIPFSFSKPIVIPKPMRGDGPSRKLVTLLAMRGNYDGEGIFTVEPNSVKNITTTVNDTTFSYVVKEKGWKAVAVWSLPDMESPMLMASRNAGYAINHFDSTVVKKNYEYFFGNRTGLDRFYGNPLRAVFNDSYEFRADRHFADDFVHMFVEKRGYDITPYLPVNIWYGYNNMYERMAHPEHRPKFRYGSEDWRIRYDYDLTLSDLLCTHFMQTSRKWLEKRGMIHRTQTYGLNMDMIAMAGEASIPEVETMMFGKGTETGFKIISSGAHLYNRPLISSESGVFIRRAFLTTPHKLKLTVDKLLSAGVNHIIWHGSPYKYYPEGYPKEGWYPFFNSALGINFSSDLNEENPFWGNMKDINLYVQRSQYVLRSGRPQADVLIYFPFLHYDESAKNPKEFFSNGYLPKIEPALDKDNATNSYESEEIKKWFSKIWPLINALNERGITWDWVNDASIQTIQLDNKKQIDIRGNKYQALIIHEVPYIQIKSAEVLQSISKEGANLLLIGGLPQMQPSFKDYAENDKKTADMILNASKGKHVTNLAKEESIEEWAAQIHTPLRYKGKHIYMRQIRRELEEGNVVEMMWNADENWNEVKISIGDDYNYAYWLDAKSGNIYEAKIDKEHCVSRLFEPYTAYFLYLTRKAEVEHPKVVPDIKRGELVKVLDKWDVKVDTITLEQVVLTDWRNIDQLKYLGSKGRYTTTFAMNSIEKGTHYLIDLGKVYHVASLTLNGRSLGTCIFMPFIMDVTPYLKKGINKLEIEVTPTKFNEFVKRGIDKDRMFKRLKECGLQAQGLVGPVTIYKRK</sequence>
<dbReference type="NCBIfam" id="NF045579">
    <property type="entry name" value="rhamnoside_JR"/>
    <property type="match status" value="1"/>
</dbReference>